<comment type="caution">
    <text evidence="1">The sequence shown here is derived from an EMBL/GenBank/DDBJ whole genome shotgun (WGS) entry which is preliminary data.</text>
</comment>
<sequence length="72" mass="8912">MQIDPKLNEALTNANLYFLLAKKYEYVDPKKHMYFYQKHFYYAEMVDKLYMQMEENMAQQYNAIPNNYNTMY</sequence>
<proteinExistence type="predicted"/>
<protein>
    <recommendedName>
        <fullName evidence="3">Spore coat protein</fullName>
    </recommendedName>
</protein>
<evidence type="ECO:0000313" key="2">
    <source>
        <dbReference type="Proteomes" id="UP001519328"/>
    </source>
</evidence>
<organism evidence="1 2">
    <name type="scientific">Virgibacillus litoralis</name>
    <dbReference type="NCBI Taxonomy" id="578221"/>
    <lineage>
        <taxon>Bacteria</taxon>
        <taxon>Bacillati</taxon>
        <taxon>Bacillota</taxon>
        <taxon>Bacilli</taxon>
        <taxon>Bacillales</taxon>
        <taxon>Bacillaceae</taxon>
        <taxon>Virgibacillus</taxon>
    </lineage>
</organism>
<reference evidence="1 2" key="1">
    <citation type="submission" date="2021-03" db="EMBL/GenBank/DDBJ databases">
        <title>Genomic Encyclopedia of Type Strains, Phase IV (KMG-IV): sequencing the most valuable type-strain genomes for metagenomic binning, comparative biology and taxonomic classification.</title>
        <authorList>
            <person name="Goeker M."/>
        </authorList>
    </citation>
    <scope>NUCLEOTIDE SEQUENCE [LARGE SCALE GENOMIC DNA]</scope>
    <source>
        <strain evidence="1 2">DSM 21085</strain>
    </source>
</reference>
<name>A0ABS4HCK3_9BACI</name>
<dbReference type="EMBL" id="JAGGKK010000007">
    <property type="protein sequence ID" value="MBP1948645.1"/>
    <property type="molecule type" value="Genomic_DNA"/>
</dbReference>
<gene>
    <name evidence="1" type="ORF">J2Z82_001581</name>
</gene>
<dbReference type="Proteomes" id="UP001519328">
    <property type="component" value="Unassembled WGS sequence"/>
</dbReference>
<evidence type="ECO:0000313" key="1">
    <source>
        <dbReference type="EMBL" id="MBP1948645.1"/>
    </source>
</evidence>
<dbReference type="RefSeq" id="WP_209480198.1">
    <property type="nucleotide sequence ID" value="NZ_JAGGKK010000007.1"/>
</dbReference>
<evidence type="ECO:0008006" key="3">
    <source>
        <dbReference type="Google" id="ProtNLM"/>
    </source>
</evidence>
<accession>A0ABS4HCK3</accession>
<keyword evidence="2" id="KW-1185">Reference proteome</keyword>